<dbReference type="InterPro" id="IPR027417">
    <property type="entry name" value="P-loop_NTPase"/>
</dbReference>
<proteinExistence type="predicted"/>
<dbReference type="InterPro" id="IPR050238">
    <property type="entry name" value="DNA_Rep/Repair_Clamp_Loader"/>
</dbReference>
<dbReference type="GO" id="GO:0006261">
    <property type="term" value="P:DNA-templated DNA replication"/>
    <property type="evidence" value="ECO:0007669"/>
    <property type="project" value="TreeGrafter"/>
</dbReference>
<evidence type="ECO:0000313" key="2">
    <source>
        <dbReference type="Proteomes" id="UP000325797"/>
    </source>
</evidence>
<dbReference type="AlphaFoldDB" id="A0A5J6MYQ3"/>
<dbReference type="RefSeq" id="WP_151117434.1">
    <property type="nucleotide sequence ID" value="NZ_CP042582.1"/>
</dbReference>
<reference evidence="1 2" key="1">
    <citation type="submission" date="2019-08" db="EMBL/GenBank/DDBJ databases">
        <title>Hyperibacter terrae gen. nov., sp. nov. and Hyperibacter viscosus sp. nov., two new members in the family Rhodospirillaceae isolated from the rhizosphere of Hypericum perforatum.</title>
        <authorList>
            <person name="Noviana Z."/>
        </authorList>
    </citation>
    <scope>NUCLEOTIDE SEQUENCE [LARGE SCALE GENOMIC DNA]</scope>
    <source>
        <strain evidence="1 2">R5959</strain>
    </source>
</reference>
<dbReference type="OrthoDB" id="9811073at2"/>
<dbReference type="EMBL" id="CP042582">
    <property type="protein sequence ID" value="QEX22247.1"/>
    <property type="molecule type" value="Genomic_DNA"/>
</dbReference>
<gene>
    <name evidence="1" type="ORF">FRZ61_21770</name>
</gene>
<name>A0A5J6MYQ3_9PROT</name>
<dbReference type="KEGG" id="hadh:FRZ61_21770"/>
<dbReference type="Pfam" id="PF13177">
    <property type="entry name" value="DNA_pol3_delta2"/>
    <property type="match status" value="1"/>
</dbReference>
<dbReference type="PANTHER" id="PTHR11669:SF8">
    <property type="entry name" value="DNA POLYMERASE III SUBUNIT DELTA"/>
    <property type="match status" value="1"/>
</dbReference>
<protein>
    <submittedName>
        <fullName evidence="1">DNA polymerase III subunit delta</fullName>
    </submittedName>
</protein>
<sequence>MSDEQEQAWPAPRENPELVGHDEAEALLAGAVASGRLAHGWLITGPRGIGKATLAFRFARYLLAGGAADAQAPGLFGAAEPAASGLRLDPGHPVFRRVASGGHADLLTIERGWDEKKKKRRSEIVIGDVRDIGQFLHLTPAEGGWRTVVIDCAEDMNRNAANAVLKVLEEPPRRSVLLLVSHAPGRLLPTIRSRCRRLALKPLADAQVRALLARYRPDLDPADQALLIWLAQGSIGRALELAEEDGLELYRELGTQLSRLPDLDVPALHDFADRLARDREGNSFRTAADLLEGWMARLLRTASLGRPDPGIPPEEAQILSRLAGARGLDQWLALWEKVTRLIAGAEQADLDLKQVWIGAMLALAGQGRR</sequence>
<dbReference type="PANTHER" id="PTHR11669">
    <property type="entry name" value="REPLICATION FACTOR C / DNA POLYMERASE III GAMMA-TAU SUBUNIT"/>
    <property type="match status" value="1"/>
</dbReference>
<organism evidence="1 2">
    <name type="scientific">Hypericibacter adhaerens</name>
    <dbReference type="NCBI Taxonomy" id="2602016"/>
    <lineage>
        <taxon>Bacteria</taxon>
        <taxon>Pseudomonadati</taxon>
        <taxon>Pseudomonadota</taxon>
        <taxon>Alphaproteobacteria</taxon>
        <taxon>Rhodospirillales</taxon>
        <taxon>Dongiaceae</taxon>
        <taxon>Hypericibacter</taxon>
    </lineage>
</organism>
<dbReference type="SUPFAM" id="SSF52540">
    <property type="entry name" value="P-loop containing nucleoside triphosphate hydrolases"/>
    <property type="match status" value="1"/>
</dbReference>
<dbReference type="GO" id="GO:0009360">
    <property type="term" value="C:DNA polymerase III complex"/>
    <property type="evidence" value="ECO:0007669"/>
    <property type="project" value="TreeGrafter"/>
</dbReference>
<evidence type="ECO:0000313" key="1">
    <source>
        <dbReference type="EMBL" id="QEX22247.1"/>
    </source>
</evidence>
<dbReference type="NCBIfam" id="NF005677">
    <property type="entry name" value="PRK07471.1"/>
    <property type="match status" value="1"/>
</dbReference>
<dbReference type="Gene3D" id="3.40.50.300">
    <property type="entry name" value="P-loop containing nucleotide triphosphate hydrolases"/>
    <property type="match status" value="1"/>
</dbReference>
<dbReference type="Proteomes" id="UP000325797">
    <property type="component" value="Chromosome"/>
</dbReference>
<accession>A0A5J6MYQ3</accession>
<keyword evidence="2" id="KW-1185">Reference proteome</keyword>